<keyword evidence="1" id="KW-0472">Membrane</keyword>
<evidence type="ECO:0000313" key="2">
    <source>
        <dbReference type="EMBL" id="QEC69537.1"/>
    </source>
</evidence>
<gene>
    <name evidence="2" type="ORF">FRZ67_20350</name>
</gene>
<protein>
    <recommendedName>
        <fullName evidence="4">HTTM domain-containing protein</fullName>
    </recommendedName>
</protein>
<feature type="transmembrane region" description="Helical" evidence="1">
    <location>
        <begin position="90"/>
        <end position="106"/>
    </location>
</feature>
<evidence type="ECO:0008006" key="4">
    <source>
        <dbReference type="Google" id="ProtNLM"/>
    </source>
</evidence>
<keyword evidence="1" id="KW-0812">Transmembrane</keyword>
<reference evidence="2 3" key="1">
    <citation type="journal article" date="2016" name="Int. J. Syst. Evol. Microbiol.">
        <title>Panacibacter ginsenosidivorans gen. nov., sp. nov., with ginsenoside converting activity isolated from soil of a ginseng field.</title>
        <authorList>
            <person name="Siddiqi M.Z."/>
            <person name="Muhammad Shafi S."/>
            <person name="Choi K.D."/>
            <person name="Im W.T."/>
        </authorList>
    </citation>
    <scope>NUCLEOTIDE SEQUENCE [LARGE SCALE GENOMIC DNA]</scope>
    <source>
        <strain evidence="2 3">Gsoil1550</strain>
    </source>
</reference>
<feature type="transmembrane region" description="Helical" evidence="1">
    <location>
        <begin position="65"/>
        <end position="83"/>
    </location>
</feature>
<dbReference type="RefSeq" id="WP_147192414.1">
    <property type="nucleotide sequence ID" value="NZ_CP042435.1"/>
</dbReference>
<evidence type="ECO:0000313" key="3">
    <source>
        <dbReference type="Proteomes" id="UP000321533"/>
    </source>
</evidence>
<dbReference type="EMBL" id="CP042435">
    <property type="protein sequence ID" value="QEC69537.1"/>
    <property type="molecule type" value="Genomic_DNA"/>
</dbReference>
<feature type="transmembrane region" description="Helical" evidence="1">
    <location>
        <begin position="9"/>
        <end position="26"/>
    </location>
</feature>
<dbReference type="Proteomes" id="UP000321533">
    <property type="component" value="Chromosome"/>
</dbReference>
<dbReference type="AlphaFoldDB" id="A0A5B8VDC6"/>
<keyword evidence="1" id="KW-1133">Transmembrane helix</keyword>
<feature type="transmembrane region" description="Helical" evidence="1">
    <location>
        <begin position="112"/>
        <end position="132"/>
    </location>
</feature>
<evidence type="ECO:0000256" key="1">
    <source>
        <dbReference type="SAM" id="Phobius"/>
    </source>
</evidence>
<proteinExistence type="predicted"/>
<dbReference type="KEGG" id="pgin:FRZ67_20350"/>
<feature type="transmembrane region" description="Helical" evidence="1">
    <location>
        <begin position="144"/>
        <end position="162"/>
    </location>
</feature>
<feature type="transmembrane region" description="Helical" evidence="1">
    <location>
        <begin position="232"/>
        <end position="252"/>
    </location>
</feature>
<accession>A0A5B8VDC6</accession>
<name>A0A5B8VDC6_9BACT</name>
<keyword evidence="3" id="KW-1185">Reference proteome</keyword>
<organism evidence="2 3">
    <name type="scientific">Panacibacter ginsenosidivorans</name>
    <dbReference type="NCBI Taxonomy" id="1813871"/>
    <lineage>
        <taxon>Bacteria</taxon>
        <taxon>Pseudomonadati</taxon>
        <taxon>Bacteroidota</taxon>
        <taxon>Chitinophagia</taxon>
        <taxon>Chitinophagales</taxon>
        <taxon>Chitinophagaceae</taxon>
        <taxon>Panacibacter</taxon>
    </lineage>
</organism>
<feature type="transmembrane region" description="Helical" evidence="1">
    <location>
        <begin position="204"/>
        <end position="225"/>
    </location>
</feature>
<sequence>MRNNFKYKVILYYCIIFYVLMLYKWSNDLFLYQSEPSFFYTRQDVFTWLFMQTGLHQWLINNPPGWILADLLFYSMPLIYLIIYRYKNNAASVVAIIMLLINWCYIQCYTLYPINSIESYIGWLLFPIVFIPKKEKTFILLFDGLRYFLLFFFASAAIWKFVQGGIFDVSEMSGILLYQHNQLLTNSPGYWLTSFYLYLIQHQYLSYSFYLSATLLEACFIIGFFTKKYDRLLALLFLIFLLMDWLVMRIPYFEISALMLTLLLKSPENKQQQA</sequence>
<dbReference type="OrthoDB" id="655416at2"/>